<evidence type="ECO:0000256" key="8">
    <source>
        <dbReference type="ARBA" id="ARBA00022982"/>
    </source>
</evidence>
<dbReference type="InterPro" id="IPR018247">
    <property type="entry name" value="EF_Hand_1_Ca_BS"/>
</dbReference>
<dbReference type="InterPro" id="IPR000516">
    <property type="entry name" value="Ni-dep_Hydgase_cyt-B"/>
</dbReference>
<feature type="domain" description="Cytochrome b561 bacterial/Ni-hydrogenase" evidence="14">
    <location>
        <begin position="698"/>
        <end position="889"/>
    </location>
</feature>
<dbReference type="SUPFAM" id="SSF81342">
    <property type="entry name" value="Transmembrane di-heme cytochromes"/>
    <property type="match status" value="1"/>
</dbReference>
<dbReference type="Pfam" id="PF01292">
    <property type="entry name" value="Ni_hydr_CYTB"/>
    <property type="match status" value="1"/>
</dbReference>
<keyword evidence="16" id="KW-1185">Reference proteome</keyword>
<feature type="transmembrane region" description="Helical" evidence="12">
    <location>
        <begin position="655"/>
        <end position="677"/>
    </location>
</feature>
<dbReference type="AlphaFoldDB" id="A0A4R1BPH4"/>
<dbReference type="PROSITE" id="PS00018">
    <property type="entry name" value="EF_HAND_1"/>
    <property type="match status" value="1"/>
</dbReference>
<feature type="transmembrane region" description="Helical" evidence="12">
    <location>
        <begin position="704"/>
        <end position="723"/>
    </location>
</feature>
<dbReference type="InterPro" id="IPR051542">
    <property type="entry name" value="Hydrogenase_cytochrome"/>
</dbReference>
<evidence type="ECO:0000259" key="14">
    <source>
        <dbReference type="Pfam" id="PF01292"/>
    </source>
</evidence>
<dbReference type="PRINTS" id="PR00161">
    <property type="entry name" value="NIHGNASECYTB"/>
</dbReference>
<evidence type="ECO:0000256" key="5">
    <source>
        <dbReference type="ARBA" id="ARBA00022617"/>
    </source>
</evidence>
<feature type="transmembrane region" description="Helical" evidence="12">
    <location>
        <begin position="743"/>
        <end position="761"/>
    </location>
</feature>
<dbReference type="PANTHER" id="PTHR30485">
    <property type="entry name" value="NI/FE-HYDROGENASE 1 B-TYPE CYTOCHROME SUBUNIT"/>
    <property type="match status" value="1"/>
</dbReference>
<keyword evidence="9 12" id="KW-1133">Transmembrane helix</keyword>
<dbReference type="GO" id="GO:0005506">
    <property type="term" value="F:iron ion binding"/>
    <property type="evidence" value="ECO:0007669"/>
    <property type="project" value="InterPro"/>
</dbReference>
<evidence type="ECO:0000256" key="2">
    <source>
        <dbReference type="ARBA" id="ARBA00008622"/>
    </source>
</evidence>
<dbReference type="GO" id="GO:0005886">
    <property type="term" value="C:plasma membrane"/>
    <property type="evidence" value="ECO:0007669"/>
    <property type="project" value="UniProtKB-SubCell"/>
</dbReference>
<comment type="subcellular location">
    <subcellularLocation>
        <location evidence="1">Cell membrane</location>
        <topology evidence="1">Multi-pass membrane protein</topology>
    </subcellularLocation>
</comment>
<feature type="transmembrane region" description="Helical" evidence="12">
    <location>
        <begin position="854"/>
        <end position="874"/>
    </location>
</feature>
<name>A0A4R1BPH4_9PROT</name>
<comment type="caution">
    <text evidence="15">The sequence shown here is derived from an EMBL/GenBank/DDBJ whole genome shotgun (WGS) entry which is preliminary data.</text>
</comment>
<dbReference type="InterPro" id="IPR016174">
    <property type="entry name" value="Di-haem_cyt_TM"/>
</dbReference>
<comment type="similarity">
    <text evidence="2">Belongs to the HupC/HyaC/HydC family.</text>
</comment>
<keyword evidence="13" id="KW-0732">Signal</keyword>
<evidence type="ECO:0000256" key="10">
    <source>
        <dbReference type="ARBA" id="ARBA00023004"/>
    </source>
</evidence>
<evidence type="ECO:0000256" key="4">
    <source>
        <dbReference type="ARBA" id="ARBA00022475"/>
    </source>
</evidence>
<dbReference type="SUPFAM" id="SSF48695">
    <property type="entry name" value="Multiheme cytochromes"/>
    <property type="match status" value="2"/>
</dbReference>
<feature type="transmembrane region" description="Helical" evidence="12">
    <location>
        <begin position="812"/>
        <end position="834"/>
    </location>
</feature>
<dbReference type="Proteomes" id="UP000295443">
    <property type="component" value="Unassembled WGS sequence"/>
</dbReference>
<evidence type="ECO:0000256" key="13">
    <source>
        <dbReference type="SAM" id="SignalP"/>
    </source>
</evidence>
<evidence type="ECO:0000256" key="12">
    <source>
        <dbReference type="SAM" id="Phobius"/>
    </source>
</evidence>
<keyword evidence="5" id="KW-0349">Heme</keyword>
<evidence type="ECO:0000256" key="3">
    <source>
        <dbReference type="ARBA" id="ARBA00022448"/>
    </source>
</evidence>
<evidence type="ECO:0000313" key="16">
    <source>
        <dbReference type="Proteomes" id="UP000295443"/>
    </source>
</evidence>
<dbReference type="InterPro" id="IPR036280">
    <property type="entry name" value="Multihaem_cyt_sf"/>
</dbReference>
<evidence type="ECO:0000256" key="7">
    <source>
        <dbReference type="ARBA" id="ARBA00022723"/>
    </source>
</evidence>
<keyword evidence="8" id="KW-0249">Electron transport</keyword>
<dbReference type="GO" id="GO:0022904">
    <property type="term" value="P:respiratory electron transport chain"/>
    <property type="evidence" value="ECO:0007669"/>
    <property type="project" value="InterPro"/>
</dbReference>
<dbReference type="GO" id="GO:0020037">
    <property type="term" value="F:heme binding"/>
    <property type="evidence" value="ECO:0007669"/>
    <property type="project" value="TreeGrafter"/>
</dbReference>
<keyword evidence="3" id="KW-0813">Transport</keyword>
<dbReference type="InterPro" id="IPR011577">
    <property type="entry name" value="Cyt_b561_bac/Ni-Hgenase"/>
</dbReference>
<evidence type="ECO:0000256" key="11">
    <source>
        <dbReference type="ARBA" id="ARBA00023136"/>
    </source>
</evidence>
<evidence type="ECO:0000313" key="15">
    <source>
        <dbReference type="EMBL" id="TCJ19509.1"/>
    </source>
</evidence>
<dbReference type="PANTHER" id="PTHR30485:SF1">
    <property type="entry name" value="CYTOCHROME YDHU-RELATED"/>
    <property type="match status" value="1"/>
</dbReference>
<keyword evidence="7" id="KW-0479">Metal-binding</keyword>
<proteinExistence type="inferred from homology"/>
<dbReference type="OrthoDB" id="197262at2"/>
<dbReference type="PROSITE" id="PS00882">
    <property type="entry name" value="NI_HGENASE_CYTB_1"/>
    <property type="match status" value="1"/>
</dbReference>
<reference evidence="15 16" key="1">
    <citation type="submission" date="2019-03" db="EMBL/GenBank/DDBJ databases">
        <title>Genome sequence of Thiobacillaceae bacterium LSR1, a sulfur-oxidizing bacterium isolated from freshwater sediment.</title>
        <authorList>
            <person name="Li S."/>
        </authorList>
    </citation>
    <scope>NUCLEOTIDE SEQUENCE [LARGE SCALE GENOMIC DNA]</scope>
    <source>
        <strain evidence="15 16">LSR1</strain>
    </source>
</reference>
<feature type="chain" id="PRO_5020635008" description="Cytochrome b561 bacterial/Ni-hydrogenase domain-containing protein" evidence="13">
    <location>
        <begin position="23"/>
        <end position="902"/>
    </location>
</feature>
<feature type="signal peptide" evidence="13">
    <location>
        <begin position="1"/>
        <end position="22"/>
    </location>
</feature>
<keyword evidence="4" id="KW-1003">Cell membrane</keyword>
<keyword evidence="11 12" id="KW-0472">Membrane</keyword>
<keyword evidence="10" id="KW-0408">Iron</keyword>
<dbReference type="GO" id="GO:0009055">
    <property type="term" value="F:electron transfer activity"/>
    <property type="evidence" value="ECO:0007669"/>
    <property type="project" value="InterPro"/>
</dbReference>
<evidence type="ECO:0000256" key="9">
    <source>
        <dbReference type="ARBA" id="ARBA00022989"/>
    </source>
</evidence>
<keyword evidence="6 12" id="KW-0812">Transmembrane</keyword>
<dbReference type="RefSeq" id="WP_131444505.1">
    <property type="nucleotide sequence ID" value="NZ_SJZB01000007.1"/>
</dbReference>
<sequence length="902" mass="98106">MNAKIRGLILGLCAGASLLAAANPDVPVTATATPPSMKSLHPNFALLDVDSVNVLKSGRAVSTMKTCGQCHDTAFIASHAFHVDLGLGAFAPSAKTLDSSPGLFGQWDPLRYRYLSQAGDERLDLSTAGWLMLNGDRVVGGGPATTSRAGLPLQSLALKADDPETSVLDAAGERIVWDWSASGTMEMNCFLCHLAQPNLAARKEAIRAGRFGDANTATLSGLNVVEADAKGWAWNRAAFTPEGLVDGKRLAIQDPTNDNCAACHGEAHSASDKPLQINAGDLDYPQTATTGQVVAPQRINASGLNLADKSGLHRPWDIHAERQLQCTDCHHALNNPAHVIHVQGKKPAHLRYDPRALDITEYLQRPDHNFARGQSTQSHVAPEYKGTMRRCESCHDAGVSHQTWLPYVEKHMAVLACESCHIPKMYAPAIQTYDWTVVGTDGGPQRSYRGVDGAPNDVRSLVTGFDPVLLKRTNVDGTSLLAPYNLITTFYWVYDDANGNKRPVRLQDLKAAYLEGGTYAADIVAAFDSNHDGAIGSAELRVDSAQKEAAVKARFAKLGLPNVHMEGQVQPFSINHNVTRGEDALNDCRDCHTARSRLTQGMQLAGFAPVLPAINTNNNVSASGDLIRQDNGVLFYQPVSARDHLYVFGANRLNWIDGLGALAIVGALLGVIGHGGLRYLASRKRPHGHESTHRIYMYDAYHRFWHWLQAISIIVLLLTGLIIHRPDLFAVFSFDGVVSLHNILAAILVINAALSLFYHLATERMQEFIPRPYGFFDDAIRQAKYYVSGIFKGEPHPFEKRPDARLNPLQKLTYFGVLNVLLPLQIVTGALMWGVQRAPELAVALGGLPLLAPIHALVAWLFGAFLVVHVYLTTTGATPLEAIRGMVTGYEEVEDHDQPING</sequence>
<evidence type="ECO:0000256" key="6">
    <source>
        <dbReference type="ARBA" id="ARBA00022692"/>
    </source>
</evidence>
<accession>A0A4R1BPH4</accession>
<protein>
    <recommendedName>
        <fullName evidence="14">Cytochrome b561 bacterial/Ni-hydrogenase domain-containing protein</fullName>
    </recommendedName>
</protein>
<evidence type="ECO:0000256" key="1">
    <source>
        <dbReference type="ARBA" id="ARBA00004651"/>
    </source>
</evidence>
<dbReference type="Gene3D" id="1.20.950.20">
    <property type="entry name" value="Transmembrane di-heme cytochromes, Chain C"/>
    <property type="match status" value="1"/>
</dbReference>
<organism evidence="15 16">
    <name type="scientific">Parasulfuritortus cantonensis</name>
    <dbReference type="NCBI Taxonomy" id="2528202"/>
    <lineage>
        <taxon>Bacteria</taxon>
        <taxon>Pseudomonadati</taxon>
        <taxon>Pseudomonadota</taxon>
        <taxon>Betaproteobacteria</taxon>
        <taxon>Nitrosomonadales</taxon>
        <taxon>Thiobacillaceae</taxon>
        <taxon>Parasulfuritortus</taxon>
    </lineage>
</organism>
<dbReference type="EMBL" id="SJZB01000007">
    <property type="protein sequence ID" value="TCJ19509.1"/>
    <property type="molecule type" value="Genomic_DNA"/>
</dbReference>
<gene>
    <name evidence="15" type="ORF">EZJ19_01340</name>
</gene>